<feature type="domain" description="F5/8 type C" evidence="2">
    <location>
        <begin position="523"/>
        <end position="680"/>
    </location>
</feature>
<dbReference type="InterPro" id="IPR005194">
    <property type="entry name" value="Glyco_hydro_65_C"/>
</dbReference>
<dbReference type="Pfam" id="PF03633">
    <property type="entry name" value="Glyco_hydro_65C"/>
    <property type="match status" value="1"/>
</dbReference>
<dbReference type="InterPro" id="IPR035992">
    <property type="entry name" value="Ricin_B-like_lectins"/>
</dbReference>
<dbReference type="Pfam" id="PF14200">
    <property type="entry name" value="RicinB_lectin_2"/>
    <property type="match status" value="2"/>
</dbReference>
<feature type="chain" id="PRO_5042840561" evidence="1">
    <location>
        <begin position="25"/>
        <end position="823"/>
    </location>
</feature>
<dbReference type="SMART" id="SM00458">
    <property type="entry name" value="RICIN"/>
    <property type="match status" value="1"/>
</dbReference>
<evidence type="ECO:0000256" key="1">
    <source>
        <dbReference type="SAM" id="SignalP"/>
    </source>
</evidence>
<dbReference type="PROSITE" id="PS50022">
    <property type="entry name" value="FA58C_3"/>
    <property type="match status" value="1"/>
</dbReference>
<dbReference type="InterPro" id="IPR008979">
    <property type="entry name" value="Galactose-bd-like_sf"/>
</dbReference>
<dbReference type="InterPro" id="IPR012341">
    <property type="entry name" value="6hp_glycosidase-like_sf"/>
</dbReference>
<dbReference type="SUPFAM" id="SSF49785">
    <property type="entry name" value="Galactose-binding domain-like"/>
    <property type="match status" value="1"/>
</dbReference>
<name>A0AAN6SRZ2_9PEZI</name>
<keyword evidence="4" id="KW-1185">Reference proteome</keyword>
<evidence type="ECO:0000313" key="4">
    <source>
        <dbReference type="Proteomes" id="UP001303115"/>
    </source>
</evidence>
<reference evidence="4" key="1">
    <citation type="journal article" date="2023" name="Mol. Phylogenet. Evol.">
        <title>Genome-scale phylogeny and comparative genomics of the fungal order Sordariales.</title>
        <authorList>
            <person name="Hensen N."/>
            <person name="Bonometti L."/>
            <person name="Westerberg I."/>
            <person name="Brannstrom I.O."/>
            <person name="Guillou S."/>
            <person name="Cros-Aarteil S."/>
            <person name="Calhoun S."/>
            <person name="Haridas S."/>
            <person name="Kuo A."/>
            <person name="Mondo S."/>
            <person name="Pangilinan J."/>
            <person name="Riley R."/>
            <person name="LaButti K."/>
            <person name="Andreopoulos B."/>
            <person name="Lipzen A."/>
            <person name="Chen C."/>
            <person name="Yan M."/>
            <person name="Daum C."/>
            <person name="Ng V."/>
            <person name="Clum A."/>
            <person name="Steindorff A."/>
            <person name="Ohm R.A."/>
            <person name="Martin F."/>
            <person name="Silar P."/>
            <person name="Natvig D.O."/>
            <person name="Lalanne C."/>
            <person name="Gautier V."/>
            <person name="Ament-Velasquez S.L."/>
            <person name="Kruys A."/>
            <person name="Hutchinson M.I."/>
            <person name="Powell A.J."/>
            <person name="Barry K."/>
            <person name="Miller A.N."/>
            <person name="Grigoriev I.V."/>
            <person name="Debuchy R."/>
            <person name="Gladieux P."/>
            <person name="Hiltunen Thoren M."/>
            <person name="Johannesson H."/>
        </authorList>
    </citation>
    <scope>NUCLEOTIDE SEQUENCE [LARGE SCALE GENOMIC DNA]</scope>
    <source>
        <strain evidence="4">CBS 284.82</strain>
    </source>
</reference>
<gene>
    <name evidence="3" type="ORF">C8A01DRAFT_15682</name>
</gene>
<keyword evidence="1" id="KW-0732">Signal</keyword>
<dbReference type="EMBL" id="MU854377">
    <property type="protein sequence ID" value="KAK4040402.1"/>
    <property type="molecule type" value="Genomic_DNA"/>
</dbReference>
<protein>
    <submittedName>
        <fullName evidence="3">Carbohydrate-binding module family 13 protein</fullName>
    </submittedName>
</protein>
<dbReference type="PROSITE" id="PS50231">
    <property type="entry name" value="RICIN_B_LECTIN"/>
    <property type="match status" value="1"/>
</dbReference>
<dbReference type="Pfam" id="PF00754">
    <property type="entry name" value="F5_F8_type_C"/>
    <property type="match status" value="1"/>
</dbReference>
<dbReference type="InterPro" id="IPR000421">
    <property type="entry name" value="FA58C"/>
</dbReference>
<dbReference type="SUPFAM" id="SSF50370">
    <property type="entry name" value="Ricin B-like lectins"/>
    <property type="match status" value="1"/>
</dbReference>
<dbReference type="Gene3D" id="2.80.10.50">
    <property type="match status" value="1"/>
</dbReference>
<dbReference type="GO" id="GO:0005975">
    <property type="term" value="P:carbohydrate metabolic process"/>
    <property type="evidence" value="ECO:0007669"/>
    <property type="project" value="InterPro"/>
</dbReference>
<evidence type="ECO:0000313" key="3">
    <source>
        <dbReference type="EMBL" id="KAK4040402.1"/>
    </source>
</evidence>
<dbReference type="AlphaFoldDB" id="A0AAN6SRZ2"/>
<accession>A0AAN6SRZ2</accession>
<organism evidence="3 4">
    <name type="scientific">Parachaetomium inaequale</name>
    <dbReference type="NCBI Taxonomy" id="2588326"/>
    <lineage>
        <taxon>Eukaryota</taxon>
        <taxon>Fungi</taxon>
        <taxon>Dikarya</taxon>
        <taxon>Ascomycota</taxon>
        <taxon>Pezizomycotina</taxon>
        <taxon>Sordariomycetes</taxon>
        <taxon>Sordariomycetidae</taxon>
        <taxon>Sordariales</taxon>
        <taxon>Chaetomiaceae</taxon>
        <taxon>Parachaetomium</taxon>
    </lineage>
</organism>
<dbReference type="Gene3D" id="2.60.120.260">
    <property type="entry name" value="Galactose-binding domain-like"/>
    <property type="match status" value="1"/>
</dbReference>
<dbReference type="Gene3D" id="1.50.10.10">
    <property type="match status" value="1"/>
</dbReference>
<dbReference type="InterPro" id="IPR000772">
    <property type="entry name" value="Ricin_B_lectin"/>
</dbReference>
<dbReference type="InterPro" id="IPR008928">
    <property type="entry name" value="6-hairpin_glycosidase_sf"/>
</dbReference>
<dbReference type="Proteomes" id="UP001303115">
    <property type="component" value="Unassembled WGS sequence"/>
</dbReference>
<dbReference type="CDD" id="cd00161">
    <property type="entry name" value="beta-trefoil_Ricin-like"/>
    <property type="match status" value="1"/>
</dbReference>
<sequence>MKSFTMDVLLVAAIVFSRPSVSIGTNFLNHGQLLTGVEDPSWYEDNVPFLDVPDQGIQEVYYYRLQTYKEHLTYTGAQYGYLSSEFLQPVSYGAPYGGIVAAAGHHIIEGRWLRDQRYGQDIVNYWLAGPGQFGKPQNDHVNLDASDWAHEYSFWAASAVWRQYLVTGDRDFAVGQLDNLVKQYRGWDNHFNADLGLYWQVPVWDATECSAASYESGDPYHGGAGYRPTINAYQYGDARAIASIASLSGQTAVAEEYAKRADALRTSMQKYLWDSQLQFFKHRARDNNPDGQLITTREYMGYVPWMFNMPQASNATSFSQLKDPQGFASRYGPTTAERRSKWFMNQGANCLQWNGPSWPFATSQVLTAVENLLHDYPAQSSISATDYFNLLLGYVATQHKNGKPYIAEAHDPDGDGWMYDSPGHSEDYNHSTFIDNIIAGLLGLRGQPDNTLKVNPLVPSTWDYFALENVAYHGHTVTVIWDKTGQRYGQGAGLQAYVDGRMAASRDTLGPLSVNVGPAVSQAISPQVNIAANTQRFSQGTTPFASYTSPYDDVWRAVDGIVFRNAVPQNSRWTSYDSPNAQDHFGVDLRRPQAVSDVRLYFYDDGGGVRLPPRYDLQYLAGDGAWTTVPGQKRSAATSTSNAQTRITFPVITTSQLRVVAPNAAGGTGWGLSEFEVWMAAVFQMRNENSGKLMGVENASKAASANIQQYEDNGSLDHLWEFTRTSSGWYKIKNVNSGLLLGVEGASKASNARLQQYLDNGSDDHFWRVQSDSNGLFLLHNKNSGLVAGVAGESTANRANVVQSQDNGTRDQLWSLLAAVPAS</sequence>
<comment type="caution">
    <text evidence="3">The sequence shown here is derived from an EMBL/GenBank/DDBJ whole genome shotgun (WGS) entry which is preliminary data.</text>
</comment>
<dbReference type="GO" id="GO:0003824">
    <property type="term" value="F:catalytic activity"/>
    <property type="evidence" value="ECO:0007669"/>
    <property type="project" value="UniProtKB-ARBA"/>
</dbReference>
<dbReference type="Pfam" id="PF22422">
    <property type="entry name" value="MGH1-like_GH"/>
    <property type="match status" value="1"/>
</dbReference>
<dbReference type="SUPFAM" id="SSF48208">
    <property type="entry name" value="Six-hairpin glycosidases"/>
    <property type="match status" value="1"/>
</dbReference>
<proteinExistence type="predicted"/>
<feature type="signal peptide" evidence="1">
    <location>
        <begin position="1"/>
        <end position="24"/>
    </location>
</feature>
<dbReference type="InterPro" id="IPR054491">
    <property type="entry name" value="MGH1-like_GH"/>
</dbReference>
<evidence type="ECO:0000259" key="2">
    <source>
        <dbReference type="PROSITE" id="PS50022"/>
    </source>
</evidence>